<evidence type="ECO:0000313" key="10">
    <source>
        <dbReference type="EMBL" id="RAL03929.1"/>
    </source>
</evidence>
<feature type="compositionally biased region" description="Basic and acidic residues" evidence="8">
    <location>
        <begin position="949"/>
        <end position="1026"/>
    </location>
</feature>
<comment type="similarity">
    <text evidence="3">Belongs to the INCENP family.</text>
</comment>
<feature type="compositionally biased region" description="Polar residues" evidence="8">
    <location>
        <begin position="518"/>
        <end position="534"/>
    </location>
</feature>
<feature type="compositionally biased region" description="Basic and acidic residues" evidence="8">
    <location>
        <begin position="545"/>
        <end position="560"/>
    </location>
</feature>
<evidence type="ECO:0000256" key="4">
    <source>
        <dbReference type="ARBA" id="ARBA00022490"/>
    </source>
</evidence>
<protein>
    <recommendedName>
        <fullName evidence="9">Inner centromere protein ARK-binding domain-containing protein</fullName>
    </recommendedName>
</protein>
<feature type="compositionally biased region" description="Basic and acidic residues" evidence="8">
    <location>
        <begin position="747"/>
        <end position="804"/>
    </location>
</feature>
<evidence type="ECO:0000256" key="8">
    <source>
        <dbReference type="SAM" id="MobiDB-lite"/>
    </source>
</evidence>
<dbReference type="Pfam" id="PF03941">
    <property type="entry name" value="INCENP_ARK-bind"/>
    <property type="match status" value="1"/>
</dbReference>
<dbReference type="PANTHER" id="PTHR13142:SF1">
    <property type="entry name" value="INNER CENTROMERE PROTEIN"/>
    <property type="match status" value="1"/>
</dbReference>
<feature type="compositionally biased region" description="Acidic residues" evidence="8">
    <location>
        <begin position="283"/>
        <end position="297"/>
    </location>
</feature>
<dbReference type="RefSeq" id="XP_025578256.1">
    <property type="nucleotide sequence ID" value="XM_025716651.1"/>
</dbReference>
<feature type="compositionally biased region" description="Low complexity" evidence="8">
    <location>
        <begin position="928"/>
        <end position="939"/>
    </location>
</feature>
<evidence type="ECO:0000259" key="9">
    <source>
        <dbReference type="Pfam" id="PF03941"/>
    </source>
</evidence>
<feature type="compositionally biased region" description="Basic residues" evidence="8">
    <location>
        <begin position="70"/>
        <end position="81"/>
    </location>
</feature>
<evidence type="ECO:0000256" key="3">
    <source>
        <dbReference type="ARBA" id="ARBA00010042"/>
    </source>
</evidence>
<evidence type="ECO:0000256" key="5">
    <source>
        <dbReference type="ARBA" id="ARBA00022829"/>
    </source>
</evidence>
<reference evidence="10 11" key="1">
    <citation type="submission" date="2018-02" db="EMBL/GenBank/DDBJ databases">
        <title>The genomes of Aspergillus section Nigri reveals drivers in fungal speciation.</title>
        <authorList>
            <consortium name="DOE Joint Genome Institute"/>
            <person name="Vesth T.C."/>
            <person name="Nybo J."/>
            <person name="Theobald S."/>
            <person name="Brandl J."/>
            <person name="Frisvad J.C."/>
            <person name="Nielsen K.F."/>
            <person name="Lyhne E.K."/>
            <person name="Kogle M.E."/>
            <person name="Kuo A."/>
            <person name="Riley R."/>
            <person name="Clum A."/>
            <person name="Nolan M."/>
            <person name="Lipzen A."/>
            <person name="Salamov A."/>
            <person name="Henrissat B."/>
            <person name="Wiebenga A."/>
            <person name="De vries R.P."/>
            <person name="Grigoriev I.V."/>
            <person name="Mortensen U.H."/>
            <person name="Andersen M.R."/>
            <person name="Baker S.E."/>
        </authorList>
    </citation>
    <scope>NUCLEOTIDE SEQUENCE [LARGE SCALE GENOMIC DNA]</scope>
    <source>
        <strain evidence="10 11">CBS 121593</strain>
    </source>
</reference>
<keyword evidence="6" id="KW-0206">Cytoskeleton</keyword>
<feature type="compositionally biased region" description="Low complexity" evidence="8">
    <location>
        <begin position="890"/>
        <end position="910"/>
    </location>
</feature>
<feature type="compositionally biased region" description="Polar residues" evidence="8">
    <location>
        <begin position="637"/>
        <end position="668"/>
    </location>
</feature>
<feature type="region of interest" description="Disordered" evidence="8">
    <location>
        <begin position="1171"/>
        <end position="1209"/>
    </location>
</feature>
<feature type="compositionally biased region" description="Basic and acidic residues" evidence="8">
    <location>
        <begin position="338"/>
        <end position="358"/>
    </location>
</feature>
<feature type="compositionally biased region" description="Basic and acidic residues" evidence="8">
    <location>
        <begin position="298"/>
        <end position="327"/>
    </location>
</feature>
<dbReference type="GO" id="GO:0007059">
    <property type="term" value="P:chromosome segregation"/>
    <property type="evidence" value="ECO:0007669"/>
    <property type="project" value="UniProtKB-KW"/>
</dbReference>
<dbReference type="EMBL" id="KZ824426">
    <property type="protein sequence ID" value="RAL03929.1"/>
    <property type="molecule type" value="Genomic_DNA"/>
</dbReference>
<feature type="compositionally biased region" description="Polar residues" evidence="8">
    <location>
        <begin position="1028"/>
        <end position="1038"/>
    </location>
</feature>
<feature type="compositionally biased region" description="Polar residues" evidence="8">
    <location>
        <begin position="184"/>
        <end position="197"/>
    </location>
</feature>
<feature type="compositionally biased region" description="Basic and acidic residues" evidence="8">
    <location>
        <begin position="225"/>
        <end position="235"/>
    </location>
</feature>
<dbReference type="STRING" id="1448316.A0A395H8M8"/>
<keyword evidence="7" id="KW-0539">Nucleus</keyword>
<feature type="compositionally biased region" description="Basic and acidic residues" evidence="8">
    <location>
        <begin position="262"/>
        <end position="278"/>
    </location>
</feature>
<evidence type="ECO:0000256" key="6">
    <source>
        <dbReference type="ARBA" id="ARBA00023212"/>
    </source>
</evidence>
<evidence type="ECO:0000313" key="11">
    <source>
        <dbReference type="Proteomes" id="UP000249402"/>
    </source>
</evidence>
<dbReference type="GO" id="GO:0005819">
    <property type="term" value="C:spindle"/>
    <property type="evidence" value="ECO:0007669"/>
    <property type="project" value="UniProtKB-SubCell"/>
</dbReference>
<comment type="subcellular location">
    <subcellularLocation>
        <location evidence="2">Cytoplasm</location>
        <location evidence="2">Cytoskeleton</location>
        <location evidence="2">Spindle</location>
    </subcellularLocation>
    <subcellularLocation>
        <location evidence="1">Nucleus</location>
    </subcellularLocation>
</comment>
<evidence type="ECO:0000256" key="2">
    <source>
        <dbReference type="ARBA" id="ARBA00004186"/>
    </source>
</evidence>
<feature type="compositionally biased region" description="Basic and acidic residues" evidence="8">
    <location>
        <begin position="854"/>
        <end position="868"/>
    </location>
</feature>
<feature type="compositionally biased region" description="Low complexity" evidence="8">
    <location>
        <begin position="807"/>
        <end position="818"/>
    </location>
</feature>
<feature type="compositionally biased region" description="Low complexity" evidence="8">
    <location>
        <begin position="701"/>
        <end position="716"/>
    </location>
</feature>
<feature type="compositionally biased region" description="Polar residues" evidence="8">
    <location>
        <begin position="494"/>
        <end position="504"/>
    </location>
</feature>
<feature type="region of interest" description="Disordered" evidence="8">
    <location>
        <begin position="68"/>
        <end position="433"/>
    </location>
</feature>
<evidence type="ECO:0000256" key="1">
    <source>
        <dbReference type="ARBA" id="ARBA00004123"/>
    </source>
</evidence>
<dbReference type="Gene3D" id="6.10.250.2990">
    <property type="match status" value="1"/>
</dbReference>
<dbReference type="InterPro" id="IPR005635">
    <property type="entry name" value="Inner_centromere_prot_ARK-bd"/>
</dbReference>
<dbReference type="GO" id="GO:0005634">
    <property type="term" value="C:nucleus"/>
    <property type="evidence" value="ECO:0007669"/>
    <property type="project" value="UniProtKB-SubCell"/>
</dbReference>
<evidence type="ECO:0000256" key="7">
    <source>
        <dbReference type="ARBA" id="ARBA00023242"/>
    </source>
</evidence>
<feature type="compositionally biased region" description="Acidic residues" evidence="8">
    <location>
        <begin position="172"/>
        <end position="181"/>
    </location>
</feature>
<feature type="compositionally biased region" description="Low complexity" evidence="8">
    <location>
        <begin position="841"/>
        <end position="853"/>
    </location>
</feature>
<dbReference type="PANTHER" id="PTHR13142">
    <property type="entry name" value="INNER CENTROMERE PROTEIN"/>
    <property type="match status" value="1"/>
</dbReference>
<dbReference type="OrthoDB" id="6123at2759"/>
<accession>A0A395H8M8</accession>
<keyword evidence="11" id="KW-1185">Reference proteome</keyword>
<feature type="compositionally biased region" description="Low complexity" evidence="8">
    <location>
        <begin position="119"/>
        <end position="134"/>
    </location>
</feature>
<dbReference type="VEuPathDB" id="FungiDB:BO80DRAFT_376241"/>
<feature type="region of interest" description="Disordered" evidence="8">
    <location>
        <begin position="445"/>
        <end position="679"/>
    </location>
</feature>
<dbReference type="GeneID" id="37221516"/>
<dbReference type="Proteomes" id="UP000249402">
    <property type="component" value="Unassembled WGS sequence"/>
</dbReference>
<keyword evidence="5" id="KW-0159">Chromosome partition</keyword>
<feature type="compositionally biased region" description="Basic and acidic residues" evidence="8">
    <location>
        <begin position="602"/>
        <end position="621"/>
    </location>
</feature>
<feature type="compositionally biased region" description="Polar residues" evidence="8">
    <location>
        <begin position="1137"/>
        <end position="1151"/>
    </location>
</feature>
<organism evidence="10 11">
    <name type="scientific">Aspergillus ibericus CBS 121593</name>
    <dbReference type="NCBI Taxonomy" id="1448316"/>
    <lineage>
        <taxon>Eukaryota</taxon>
        <taxon>Fungi</taxon>
        <taxon>Dikarya</taxon>
        <taxon>Ascomycota</taxon>
        <taxon>Pezizomycotina</taxon>
        <taxon>Eurotiomycetes</taxon>
        <taxon>Eurotiomycetidae</taxon>
        <taxon>Eurotiales</taxon>
        <taxon>Aspergillaceae</taxon>
        <taxon>Aspergillus</taxon>
        <taxon>Aspergillus subgen. Circumdati</taxon>
    </lineage>
</organism>
<name>A0A395H8M8_9EURO</name>
<feature type="domain" description="Inner centromere protein ARK-binding" evidence="9">
    <location>
        <begin position="1210"/>
        <end position="1264"/>
    </location>
</feature>
<feature type="compositionally biased region" description="Polar residues" evidence="8">
    <location>
        <begin position="145"/>
        <end position="165"/>
    </location>
</feature>
<keyword evidence="4" id="KW-0963">Cytoplasm</keyword>
<proteinExistence type="inferred from homology"/>
<feature type="region of interest" description="Disordered" evidence="8">
    <location>
        <begin position="701"/>
        <end position="1154"/>
    </location>
</feature>
<gene>
    <name evidence="10" type="ORF">BO80DRAFT_376241</name>
</gene>
<sequence length="1312" mass="145714">MAAAGARAQKPVGSAAWISTEKENFMQLVDQEMEEVEYPVRHEMDWLNEHMAEVFSNNQPNFADVFKTPGKLRGKTPRTARKRDANEPRVPLSEIFSSAHNHGKTENKLGASPAIQRSPTKALPPATAAPAITTETKKITETTTHSQYPDLSQNLNSFPQYNTDSGYHGMPEEDEEEDDDVVLTQVQPESQSSTQPMDQEPTIAEEQSLQPLEDRRNTEASFHSAQEDVRQREETVEPVTIESSPKRNVGTDSPKKQPGANKTEHVAHGEPELEDKPMPDLAPEQEQESESESEPEPEPEHGDDLELESEHAPEPEPESEHEHELEPVPKSTPQRISKPKEQFAPEPEPEPKPFKDAESTSPLKTPAAQSPEHQQEEKDDEKDDMALDSLDEIGSPSESSPVRPPIRKSSLSFASLPAREPLMKKSLGGPRVSRTSHLDFAKLSSTGGYLGRQTGGHRTTQHALEDNTIHGDKMDVDDKKDGSDEEPDAETRASKLQTKSSTQLLHEKISMLGKLQPSRPTKSIPSVSGLSAAQVTYPELPTTKSDAKQETSSQKSRDTQAPEPSAVDDDWIKPLNSPYKPGTRASQKADSMSKHSSARIARAADDDRPSVDRDHESHLSEAPKVNSKRTSDAARGKSSTPMYSSPQRSGHQKSASANIDHQMSTTPVGSPAERYDGPLSASKFRLQSIVQSAKGLFTNTAGVAAAARTEAASPDAPRLRHKGRLDTDRMAGSQRPQSTQPPSPPRQEGRRTRSSTEREEKRRQQELEERQREEEQAERTRQQEKQRVMKLRTTQEKSTADYEARGPATEPTAAQTTQKMSQLQKPSKEPESSIEAGPRIAAQLPASQQQASKQNDRRPLKPTRELQKPKPQPVSIRVGSALSRQMPLASQVSSSTRESSVPAPTPASASKQPTLKKKASNTSLHTASSNSSFKSSISSQTQRKAQLASERKREQEEREARRREEQRREVERKRAAQQQEEARRQEMRSRAETERRERLAAEDPKKAAHMQAIEKRRLENQRRLERQGSQQPEASQRSELGAARPASRLGSIQPFNRSINQPQPNPAKPPKRGLDDETSHRPTAPKTATMQPSGESKRRRTEDEQSRMSSMRPAMAPPIRQSNIRKPSIFGHAQPSVPHQSGSSIFKTAQAQRPAHPLDMAKYASGKIPFAEPSNVPPAAHRTPAASASQKVPVKESPNYPNGENINLPEIATDSEDEDSDAEMLPVPKWAQPKELESLLRQQEGMEVDSIFGPIAPFSLEETFKSDKKIKKFRERTSSANWSGADGLTQEEIRRDLAERQRLRLNGGWSFN</sequence>
<feature type="compositionally biased region" description="Basic and acidic residues" evidence="8">
    <location>
        <begin position="463"/>
        <end position="482"/>
    </location>
</feature>